<comment type="caution">
    <text evidence="6">The sequence shown here is derived from an EMBL/GenBank/DDBJ whole genome shotgun (WGS) entry which is preliminary data.</text>
</comment>
<dbReference type="EMBL" id="AYSO01000015">
    <property type="protein sequence ID" value="KIE46836.1"/>
    <property type="molecule type" value="Genomic_DNA"/>
</dbReference>
<organism evidence="6 7">
    <name type="scientific">Clostridium argentinense CDC 2741</name>
    <dbReference type="NCBI Taxonomy" id="1418104"/>
    <lineage>
        <taxon>Bacteria</taxon>
        <taxon>Bacillati</taxon>
        <taxon>Bacillota</taxon>
        <taxon>Clostridia</taxon>
        <taxon>Eubacteriales</taxon>
        <taxon>Clostridiaceae</taxon>
        <taxon>Clostridium</taxon>
    </lineage>
</organism>
<keyword evidence="4 6" id="KW-0808">Transferase</keyword>
<gene>
    <name evidence="6" type="ORF">U732_1491</name>
</gene>
<dbReference type="Gene3D" id="3.90.550.10">
    <property type="entry name" value="Spore Coat Polysaccharide Biosynthesis Protein SpsA, Chain A"/>
    <property type="match status" value="1"/>
</dbReference>
<evidence type="ECO:0000256" key="4">
    <source>
        <dbReference type="ARBA" id="ARBA00022679"/>
    </source>
</evidence>
<name>A0A0C1R8G8_9CLOT</name>
<dbReference type="OrthoDB" id="9771846at2"/>
<dbReference type="SUPFAM" id="SSF53448">
    <property type="entry name" value="Nucleotide-diphospho-sugar transferases"/>
    <property type="match status" value="2"/>
</dbReference>
<protein>
    <submittedName>
        <fullName evidence="6">Glycosyl transferase 2 family protein</fullName>
    </submittedName>
</protein>
<evidence type="ECO:0000259" key="5">
    <source>
        <dbReference type="Pfam" id="PF00535"/>
    </source>
</evidence>
<dbReference type="InterPro" id="IPR029063">
    <property type="entry name" value="SAM-dependent_MTases_sf"/>
</dbReference>
<sequence>MKTTIFIFTYNKLQHLIYCINNVWEFYKNLDYEIIVAYNKSKNEVSNWIENQSYIKLIPNIENASFQESFNKAIKMFGGDNIVVLNDNILLSKNSIENLLSALYSDDKVGAVGPIFNYCNDYGYYYQPYNSFDEYIKFTNDYNFSDSLKWEERLKLSNLYTVLKREVIEAVGEMDENFNSVDFFSSDYLLRVIEKGYKLILCKDTLIHNLTNKFFDIKRSDNFSLYINEGKFLRKWGFSDAINLNPSEDFYKLINNNIKEMNILELNCGCGANLLYIKNFIKDSNLYGVEKSEAASNLAKLQVKILKEKDIESFKEYFHYILFTVYNDNILDIIYKYISLLKEDGEFLIKICSKNFSNYIRYLNEDYLNNSLCDNITNIIENKTIDIDIYSYDSYSVDNKLTEVERKDFLKYYEENSDKDYYIKIKKYEHIYPGISIIIPCVKGDDYDLKIKLALSEDYHNKEIILWDKENLINALNHYIHKYSEIKYYKDNEKESEEENLVNISSLCNGNYFYLMETFKAYDKKFLLSKINYMLKDENLLLLVGNSDEYTIYKDENFFSSNFIKEYITALFRGNFIKLNKEFFHRALLEHINFHLKSYNFIKDIELYSKILAKEKAVALSSNYDMKKDKFSTREAIEVALEIYELLDKLNRERAFTRDIYKSLLKICVFESILILEKIDDCVEADVLNKFYRYFNYGCKLIYNTLSETEKSLLNMYRDKTKIKKEKKVCFFVVTVYHLVTSIILCKTIYRDYNKILVISDSHKSLAITYDKVKDTKIFNDIIYLKENQDYERYSFNDVDRMIGNVEVFHFFTWCSYMSMRIFDFIDRDTKIILTDEGLATYSIKEGLEVWIENYGQNRGAPFDLYRIDEILLYNKDIYIGEFKNPPISEIDTHCLKDKILFEELINDINYIFNYKEEEDNNVIFFDQYLSLVNVLSVKEEREILEAISELSEIYPIVVKKHTLERLNKYSDLKFKLYKYGDIPWEVIALNSLNKGKKVKTYISYVSTCMLTDFMLLKNFDTDNNYIFLYKILEKYTNIFKNTTFEKLLTTIEEKYNVRFYVPEDFEELKETFKVLTKEDI</sequence>
<dbReference type="PANTHER" id="PTHR43179:SF12">
    <property type="entry name" value="GALACTOFURANOSYLTRANSFERASE GLFT2"/>
    <property type="match status" value="1"/>
</dbReference>
<evidence type="ECO:0000256" key="1">
    <source>
        <dbReference type="ARBA" id="ARBA00004776"/>
    </source>
</evidence>
<evidence type="ECO:0000313" key="7">
    <source>
        <dbReference type="Proteomes" id="UP000031366"/>
    </source>
</evidence>
<dbReference type="InterPro" id="IPR029044">
    <property type="entry name" value="Nucleotide-diphossugar_trans"/>
</dbReference>
<feature type="domain" description="Glycosyltransferase 2-like" evidence="5">
    <location>
        <begin position="4"/>
        <end position="137"/>
    </location>
</feature>
<comment type="pathway">
    <text evidence="1">Cell wall biogenesis; cell wall polysaccharide biosynthesis.</text>
</comment>
<proteinExistence type="inferred from homology"/>
<dbReference type="PANTHER" id="PTHR43179">
    <property type="entry name" value="RHAMNOSYLTRANSFERASE WBBL"/>
    <property type="match status" value="1"/>
</dbReference>
<comment type="similarity">
    <text evidence="2">Belongs to the glycosyltransferase 2 family.</text>
</comment>
<evidence type="ECO:0000313" key="6">
    <source>
        <dbReference type="EMBL" id="KIE46836.1"/>
    </source>
</evidence>
<dbReference type="InterPro" id="IPR001173">
    <property type="entry name" value="Glyco_trans_2-like"/>
</dbReference>
<dbReference type="RefSeq" id="WP_039632514.1">
    <property type="nucleotide sequence ID" value="NZ_AYSO01000015.1"/>
</dbReference>
<accession>A0A0C1R8G8</accession>
<dbReference type="Pfam" id="PF00535">
    <property type="entry name" value="Glycos_transf_2"/>
    <property type="match status" value="1"/>
</dbReference>
<dbReference type="STRING" id="29341.RSJ17_12780"/>
<keyword evidence="3" id="KW-0328">Glycosyltransferase</keyword>
<dbReference type="GO" id="GO:0016757">
    <property type="term" value="F:glycosyltransferase activity"/>
    <property type="evidence" value="ECO:0007669"/>
    <property type="project" value="UniProtKB-KW"/>
</dbReference>
<reference evidence="6 7" key="1">
    <citation type="journal article" date="2015" name="Infect. Genet. Evol.">
        <title>Genomic sequences of six botulinum neurotoxin-producing strains representing three clostridial species illustrate the mobility and diversity of botulinum neurotoxin genes.</title>
        <authorList>
            <person name="Smith T.J."/>
            <person name="Hill K.K."/>
            <person name="Xie G."/>
            <person name="Foley B.T."/>
            <person name="Williamson C.H."/>
            <person name="Foster J.T."/>
            <person name="Johnson S.L."/>
            <person name="Chertkov O."/>
            <person name="Teshima H."/>
            <person name="Gibbons H.S."/>
            <person name="Johnsky L.A."/>
            <person name="Karavis M.A."/>
            <person name="Smith L.A."/>
        </authorList>
    </citation>
    <scope>NUCLEOTIDE SEQUENCE [LARGE SCALE GENOMIC DNA]</scope>
    <source>
        <strain evidence="6 7">CDC 2741</strain>
    </source>
</reference>
<evidence type="ECO:0000256" key="3">
    <source>
        <dbReference type="ARBA" id="ARBA00022676"/>
    </source>
</evidence>
<keyword evidence="7" id="KW-1185">Reference proteome</keyword>
<dbReference type="Proteomes" id="UP000031366">
    <property type="component" value="Unassembled WGS sequence"/>
</dbReference>
<evidence type="ECO:0000256" key="2">
    <source>
        <dbReference type="ARBA" id="ARBA00006739"/>
    </source>
</evidence>
<dbReference type="SUPFAM" id="SSF53335">
    <property type="entry name" value="S-adenosyl-L-methionine-dependent methyltransferases"/>
    <property type="match status" value="1"/>
</dbReference>
<dbReference type="CDD" id="cd02440">
    <property type="entry name" value="AdoMet_MTases"/>
    <property type="match status" value="1"/>
</dbReference>
<dbReference type="AlphaFoldDB" id="A0A0C1R8G8"/>
<dbReference type="Gene3D" id="3.40.50.150">
    <property type="entry name" value="Vaccinia Virus protein VP39"/>
    <property type="match status" value="1"/>
</dbReference>